<accession>A0A1T4QX77</accession>
<proteinExistence type="predicted"/>
<dbReference type="AlphaFoldDB" id="A0A1T4QX77"/>
<evidence type="ECO:0000313" key="2">
    <source>
        <dbReference type="EMBL" id="OPX57076.1"/>
    </source>
</evidence>
<evidence type="ECO:0000256" key="1">
    <source>
        <dbReference type="SAM" id="MobiDB-lite"/>
    </source>
</evidence>
<dbReference type="OrthoDB" id="1235206at2"/>
<sequence length="315" mass="32712">MSDVLPTIPTLQNITQPPSLGRPTTFDQEAEAYLYSQYGLMQDLNTVIGVLNPVAQAVLQYRLSAEQAVSQTASDLHAIQQIAMQTSQDANAAEQAAMTASQHLIAAAEERQAAEQAAQVATDKAQEAAQSAIEAGPTHLSQTRTADTLTIHSSTGDDVAVPAATTTQAGLMSAADKQALNGKQQQLVSGSNIKTVNGQSILGSGNIAIATTAAEVLSQYATAAFGAVGTYVFAQCSVTVNRGALYSGSQLLAAGFSAQYADINSGTSAYPSTQYIYFTRGGVGPSNPSLAGTWRAMGETVSNVYGHVTLFLRVA</sequence>
<dbReference type="RefSeq" id="WP_078745645.1">
    <property type="nucleotide sequence ID" value="NZ_FUXG01000013.1"/>
</dbReference>
<dbReference type="Proteomes" id="UP000191418">
    <property type="component" value="Unassembled WGS sequence"/>
</dbReference>
<organism evidence="2 3">
    <name type="scientific">Oceanospirillum multiglobuliferum</name>
    <dbReference type="NCBI Taxonomy" id="64969"/>
    <lineage>
        <taxon>Bacteria</taxon>
        <taxon>Pseudomonadati</taxon>
        <taxon>Pseudomonadota</taxon>
        <taxon>Gammaproteobacteria</taxon>
        <taxon>Oceanospirillales</taxon>
        <taxon>Oceanospirillaceae</taxon>
        <taxon>Oceanospirillum</taxon>
    </lineage>
</organism>
<gene>
    <name evidence="2" type="ORF">BTE48_01200</name>
</gene>
<comment type="caution">
    <text evidence="2">The sequence shown here is derived from an EMBL/GenBank/DDBJ whole genome shotgun (WGS) entry which is preliminary data.</text>
</comment>
<dbReference type="STRING" id="64969.SAMN02745127_02062"/>
<reference evidence="2 3" key="1">
    <citation type="submission" date="2017-01" db="EMBL/GenBank/DDBJ databases">
        <title>Genome Sequencing of a Marine Spirillum, Oceanospirillum multiglobuliferum ATCC 33336, from Japan.</title>
        <authorList>
            <person name="Carney J.G."/>
            <person name="Trachtenberg A.M."/>
            <person name="Rheaume B.A."/>
            <person name="Linnane J.D."/>
            <person name="Pitts N.L."/>
            <person name="Mykles D.L."/>
            <person name="Maclea K.S."/>
        </authorList>
    </citation>
    <scope>NUCLEOTIDE SEQUENCE [LARGE SCALE GENOMIC DNA]</scope>
    <source>
        <strain evidence="2 3">ATCC 33336</strain>
    </source>
</reference>
<evidence type="ECO:0000313" key="3">
    <source>
        <dbReference type="Proteomes" id="UP000191418"/>
    </source>
</evidence>
<name>A0A1T4QX77_9GAMM</name>
<protein>
    <submittedName>
        <fullName evidence="2">Uncharacterized protein</fullName>
    </submittedName>
</protein>
<feature type="region of interest" description="Disordered" evidence="1">
    <location>
        <begin position="119"/>
        <end position="144"/>
    </location>
</feature>
<dbReference type="EMBL" id="MTSM01000001">
    <property type="protein sequence ID" value="OPX57076.1"/>
    <property type="molecule type" value="Genomic_DNA"/>
</dbReference>
<keyword evidence="3" id="KW-1185">Reference proteome</keyword>